<evidence type="ECO:0000256" key="8">
    <source>
        <dbReference type="ARBA" id="ARBA00023316"/>
    </source>
</evidence>
<name>A0A2U1B7P1_9BACT</name>
<comment type="caution">
    <text evidence="12">The sequence shown here is derived from an EMBL/GenBank/DDBJ whole genome shotgun (WGS) entry which is preliminary data.</text>
</comment>
<dbReference type="SUPFAM" id="SSF51984">
    <property type="entry name" value="MurCD N-terminal domain"/>
    <property type="match status" value="1"/>
</dbReference>
<feature type="domain" description="Mur ligase central" evidence="11">
    <location>
        <begin position="113"/>
        <end position="195"/>
    </location>
</feature>
<dbReference type="GO" id="GO:0005524">
    <property type="term" value="F:ATP binding"/>
    <property type="evidence" value="ECO:0007669"/>
    <property type="project" value="UniProtKB-KW"/>
</dbReference>
<dbReference type="Pfam" id="PF01225">
    <property type="entry name" value="Mur_ligase"/>
    <property type="match status" value="1"/>
</dbReference>
<keyword evidence="2" id="KW-0132">Cell division</keyword>
<protein>
    <submittedName>
        <fullName evidence="12">UDP-N-acetylmuramate--L-alanine ligase</fullName>
    </submittedName>
</protein>
<dbReference type="InterPro" id="IPR050061">
    <property type="entry name" value="MurCDEF_pg_biosynth"/>
</dbReference>
<evidence type="ECO:0000256" key="1">
    <source>
        <dbReference type="ARBA" id="ARBA00022598"/>
    </source>
</evidence>
<accession>A0A2U1B7P1</accession>
<dbReference type="Gene3D" id="3.90.190.20">
    <property type="entry name" value="Mur ligase, C-terminal domain"/>
    <property type="match status" value="1"/>
</dbReference>
<evidence type="ECO:0000256" key="6">
    <source>
        <dbReference type="ARBA" id="ARBA00022984"/>
    </source>
</evidence>
<dbReference type="OrthoDB" id="9804126at2"/>
<evidence type="ECO:0000259" key="9">
    <source>
        <dbReference type="Pfam" id="PF01225"/>
    </source>
</evidence>
<dbReference type="GO" id="GO:0009252">
    <property type="term" value="P:peptidoglycan biosynthetic process"/>
    <property type="evidence" value="ECO:0007669"/>
    <property type="project" value="UniProtKB-KW"/>
</dbReference>
<keyword evidence="4" id="KW-0067">ATP-binding</keyword>
<dbReference type="GO" id="GO:0071555">
    <property type="term" value="P:cell wall organization"/>
    <property type="evidence" value="ECO:0007669"/>
    <property type="project" value="UniProtKB-KW"/>
</dbReference>
<dbReference type="GeneID" id="78294353"/>
<dbReference type="InterPro" id="IPR036565">
    <property type="entry name" value="Mur-like_cat_sf"/>
</dbReference>
<reference evidence="12 13" key="1">
    <citation type="submission" date="2018-04" db="EMBL/GenBank/DDBJ databases">
        <title>Genomic Encyclopedia of Type Strains, Phase IV (KMG-IV): sequencing the most valuable type-strain genomes for metagenomic binning, comparative biology and taxonomic classification.</title>
        <authorList>
            <person name="Goeker M."/>
        </authorList>
    </citation>
    <scope>NUCLEOTIDE SEQUENCE [LARGE SCALE GENOMIC DNA]</scope>
    <source>
        <strain evidence="12 13">DSM 14823</strain>
    </source>
</reference>
<dbReference type="GO" id="GO:0008360">
    <property type="term" value="P:regulation of cell shape"/>
    <property type="evidence" value="ECO:0007669"/>
    <property type="project" value="UniProtKB-KW"/>
</dbReference>
<evidence type="ECO:0000256" key="7">
    <source>
        <dbReference type="ARBA" id="ARBA00023306"/>
    </source>
</evidence>
<dbReference type="GO" id="GO:0051301">
    <property type="term" value="P:cell division"/>
    <property type="evidence" value="ECO:0007669"/>
    <property type="project" value="UniProtKB-KW"/>
</dbReference>
<keyword evidence="6" id="KW-0573">Peptidoglycan synthesis</keyword>
<dbReference type="Gene3D" id="3.40.50.720">
    <property type="entry name" value="NAD(P)-binding Rossmann-like Domain"/>
    <property type="match status" value="1"/>
</dbReference>
<dbReference type="Gene3D" id="3.40.1190.10">
    <property type="entry name" value="Mur-like, catalytic domain"/>
    <property type="match status" value="1"/>
</dbReference>
<dbReference type="EMBL" id="QEKH01000005">
    <property type="protein sequence ID" value="PVY44704.1"/>
    <property type="molecule type" value="Genomic_DNA"/>
</dbReference>
<keyword evidence="7" id="KW-0131">Cell cycle</keyword>
<dbReference type="InterPro" id="IPR013221">
    <property type="entry name" value="Mur_ligase_cen"/>
</dbReference>
<dbReference type="GO" id="GO:0016881">
    <property type="term" value="F:acid-amino acid ligase activity"/>
    <property type="evidence" value="ECO:0007669"/>
    <property type="project" value="InterPro"/>
</dbReference>
<proteinExistence type="predicted"/>
<keyword evidence="1 12" id="KW-0436">Ligase</keyword>
<dbReference type="PANTHER" id="PTHR43445:SF3">
    <property type="entry name" value="UDP-N-ACETYLMURAMATE--L-ALANINE LIGASE"/>
    <property type="match status" value="1"/>
</dbReference>
<dbReference type="RefSeq" id="WP_116883030.1">
    <property type="nucleotide sequence ID" value="NZ_CABMMC010000003.1"/>
</dbReference>
<keyword evidence="5" id="KW-0133">Cell shape</keyword>
<dbReference type="SUPFAM" id="SSF53623">
    <property type="entry name" value="MurD-like peptide ligases, catalytic domain"/>
    <property type="match status" value="1"/>
</dbReference>
<gene>
    <name evidence="12" type="ORF">C8D82_10533</name>
</gene>
<evidence type="ECO:0000259" key="11">
    <source>
        <dbReference type="Pfam" id="PF08245"/>
    </source>
</evidence>
<evidence type="ECO:0000259" key="10">
    <source>
        <dbReference type="Pfam" id="PF02875"/>
    </source>
</evidence>
<dbReference type="Proteomes" id="UP000245959">
    <property type="component" value="Unassembled WGS sequence"/>
</dbReference>
<dbReference type="AlphaFoldDB" id="A0A2U1B7P1"/>
<evidence type="ECO:0000256" key="2">
    <source>
        <dbReference type="ARBA" id="ARBA00022618"/>
    </source>
</evidence>
<dbReference type="Pfam" id="PF02875">
    <property type="entry name" value="Mur_ligase_C"/>
    <property type="match status" value="1"/>
</dbReference>
<evidence type="ECO:0000256" key="3">
    <source>
        <dbReference type="ARBA" id="ARBA00022741"/>
    </source>
</evidence>
<dbReference type="InterPro" id="IPR004101">
    <property type="entry name" value="Mur_ligase_C"/>
</dbReference>
<evidence type="ECO:0000256" key="4">
    <source>
        <dbReference type="ARBA" id="ARBA00022840"/>
    </source>
</evidence>
<dbReference type="PANTHER" id="PTHR43445">
    <property type="entry name" value="UDP-N-ACETYLMURAMATE--L-ALANINE LIGASE-RELATED"/>
    <property type="match status" value="1"/>
</dbReference>
<dbReference type="InterPro" id="IPR000713">
    <property type="entry name" value="Mur_ligase_N"/>
</dbReference>
<dbReference type="SUPFAM" id="SSF53244">
    <property type="entry name" value="MurD-like peptide ligases, peptide-binding domain"/>
    <property type="match status" value="1"/>
</dbReference>
<keyword evidence="13" id="KW-1185">Reference proteome</keyword>
<dbReference type="Pfam" id="PF08245">
    <property type="entry name" value="Mur_ligase_M"/>
    <property type="match status" value="1"/>
</dbReference>
<evidence type="ECO:0000313" key="12">
    <source>
        <dbReference type="EMBL" id="PVY44704.1"/>
    </source>
</evidence>
<keyword evidence="3" id="KW-0547">Nucleotide-binding</keyword>
<dbReference type="InterPro" id="IPR036615">
    <property type="entry name" value="Mur_ligase_C_dom_sf"/>
</dbReference>
<evidence type="ECO:0000256" key="5">
    <source>
        <dbReference type="ARBA" id="ARBA00022960"/>
    </source>
</evidence>
<evidence type="ECO:0000313" key="13">
    <source>
        <dbReference type="Proteomes" id="UP000245959"/>
    </source>
</evidence>
<feature type="domain" description="Mur ligase N-terminal catalytic" evidence="9">
    <location>
        <begin position="3"/>
        <end position="102"/>
    </location>
</feature>
<keyword evidence="8" id="KW-0961">Cell wall biogenesis/degradation</keyword>
<organism evidence="12 13">
    <name type="scientific">Victivallis vadensis</name>
    <dbReference type="NCBI Taxonomy" id="172901"/>
    <lineage>
        <taxon>Bacteria</taxon>
        <taxon>Pseudomonadati</taxon>
        <taxon>Lentisphaerota</taxon>
        <taxon>Lentisphaeria</taxon>
        <taxon>Victivallales</taxon>
        <taxon>Victivallaceae</taxon>
        <taxon>Victivallis</taxon>
    </lineage>
</organism>
<sequence>MTHLHFIGIGGIGMSGLAAMCADSGYTVTGSDRGAERPKNRRIIDALELQGIRIYPQDGSYIRDGRPDLLVYSTAIEEGNADFVAGAGIDRIHRSQLLERVIRESGFECSIAVTGSCGKSTVTAYLAEALTNLGADPSCLDGALIKRFTGGRYAGNYRHGAGKYFVFEADESDKSLVNYSPDYAIILNLGCDHYEKDELVRVFGEFLAKVKKGAVLEREVYELVRPRLKPGFPVRVIDASPRPDSQFAIEEYRILTRTDAIYSQGGRRERLAPSGDRAVTDTIGATNLLSIYGMRSEGFRLESRLPVARFTGGRKLELPQPGFHMAMNALAIDALLEWIGFDPAETIEALERFDGVWRRNDYAGLTASGATVYDDYAHNPEKIVSCFRAMREMGDGNIYAVFQPHGYAPFGFMRDQLYLEIEPELRNNDRFILLPPYYAGGTSSFRPKPEEVLADWQSRCRRPERFMYFPNRELLTDFLLLQSKPGDTIVIMGARDNSLSDYAASLTGEKP</sequence>
<feature type="domain" description="Mur ligase C-terminal" evidence="10">
    <location>
        <begin position="368"/>
        <end position="495"/>
    </location>
</feature>